<dbReference type="InterPro" id="IPR010354">
    <property type="entry name" value="Oleate_hydratase"/>
</dbReference>
<dbReference type="GO" id="GO:0050151">
    <property type="term" value="F:oleate hydratase activity"/>
    <property type="evidence" value="ECO:0007669"/>
    <property type="project" value="InterPro"/>
</dbReference>
<dbReference type="KEGG" id="bnm:BALAC2494_00670"/>
<dbReference type="SUPFAM" id="SSF51905">
    <property type="entry name" value="FAD/NAD(P)-binding domain"/>
    <property type="match status" value="1"/>
</dbReference>
<gene>
    <name evidence="1" type="ORF">BALAC2494_00670</name>
</gene>
<organism evidence="1 2">
    <name type="scientific">Bifidobacterium animalis subsp. lactis CNCM I-2494</name>
    <dbReference type="NCBI Taxonomy" id="1042403"/>
    <lineage>
        <taxon>Bacteria</taxon>
        <taxon>Bacillati</taxon>
        <taxon>Actinomycetota</taxon>
        <taxon>Actinomycetes</taxon>
        <taxon>Bifidobacteriales</taxon>
        <taxon>Bifidobacteriaceae</taxon>
        <taxon>Bifidobacterium</taxon>
    </lineage>
</organism>
<accession>A0A806FRW3</accession>
<dbReference type="PANTHER" id="PTHR37417:SF3">
    <property type="entry name" value="MYOSIN-CROSSREACTIVE PROTEIN"/>
    <property type="match status" value="1"/>
</dbReference>
<dbReference type="Pfam" id="PF06100">
    <property type="entry name" value="MCRA"/>
    <property type="match status" value="2"/>
</dbReference>
<dbReference type="NCBIfam" id="NF010584">
    <property type="entry name" value="PRK13977.1"/>
    <property type="match status" value="1"/>
</dbReference>
<protein>
    <submittedName>
        <fullName evidence="1">Myosin-crossreactive antigen</fullName>
    </submittedName>
</protein>
<dbReference type="InterPro" id="IPR036188">
    <property type="entry name" value="FAD/NAD-bd_sf"/>
</dbReference>
<dbReference type="GO" id="GO:0071949">
    <property type="term" value="F:FAD binding"/>
    <property type="evidence" value="ECO:0007669"/>
    <property type="project" value="InterPro"/>
</dbReference>
<evidence type="ECO:0000313" key="2">
    <source>
        <dbReference type="Proteomes" id="UP000008394"/>
    </source>
</evidence>
<reference evidence="1 2" key="1">
    <citation type="journal article" date="2011" name="J. Bacteriol.">
        <title>Genome Sequence of the Probiotic Strain Bifidobacterium animalis subsp. lactis CNCM I-2494.</title>
        <authorList>
            <person name="Chervaux C."/>
            <person name="Grimaldi C."/>
            <person name="Bolotin A."/>
            <person name="Quinquis B."/>
            <person name="Legrain-Raspaud S."/>
            <person name="van Hylckama Vlieg J.E."/>
            <person name="Denariaz G."/>
            <person name="Smokvina T."/>
        </authorList>
    </citation>
    <scope>NUCLEOTIDE SEQUENCE [LARGE SCALE GENOMIC DNA]</scope>
    <source>
        <strain evidence="1 2">CNCM I-2494</strain>
    </source>
</reference>
<sequence length="732" mass="82422">MDTRAPKVGAGKSSRERARARGGAMYYSAGNFEAFAHPKKPEGLENKSAYIIGTGLAALTAAFYLVRDAQMPGKNIHVFDKDVVPGGALDGAFIKGEGYVMRGGREMDNHFEVMWDVYRDVPSIEDPNVSMLDHYYWLNKEDPNYSKCRATKARGHNAHTDNKFNLSDKGCMEILKLYLASEDELANKKITDYFDDEVLNSNFWLYWRTMFAFENWDSALEMHRYIHRFIHHIGGLPDFSALRFTRYNQYESMILPLMNYLKAHDVQFHMGTAVDDVTFAISDHENGPVRNVFTNVSMDEAQRAQAENGAFPRNPYSTPNKKVAKTLVITDLVKNERKTIELTEDDFVFITNGGLVESTTEGDQNTPAGFDPTLKPGNGWDMWNRIAAVDPSFGHPEKFIYDPNLTKWMSATATTLDDTIPAYIEKITGRSPFGGHTVTGGIVTVEDSNWLMSWTVNRQQQFRNQPKDMISAWIYGLFPDKPGNYIRKPMQDCTGMEICEEWLYHMGVPEEQIEELAKNHCNTVPVMMPYVDAFFMPRELGDRPDVVPDGAVNFAFIGQFAEEPRDTIFTTEYSMRTGMEAVYTLCDVDRGVPEVWNSEYDVRDMLNAAVKLRDGQPLTTFGRNNVERKAIAFALGRTRGTYIYDMLKVYGAIADPKHPVDMKPGMRFDESFNEADEQRLMQHAKEAEAEAFATPCSADAPVAADTVDTVDTVAPAAAPDGALEPGENDSAK</sequence>
<dbReference type="Proteomes" id="UP000008394">
    <property type="component" value="Chromosome"/>
</dbReference>
<dbReference type="GO" id="GO:0006631">
    <property type="term" value="P:fatty acid metabolic process"/>
    <property type="evidence" value="ECO:0007669"/>
    <property type="project" value="InterPro"/>
</dbReference>
<dbReference type="EMBL" id="CP002915">
    <property type="protein sequence ID" value="AEK29901.1"/>
    <property type="molecule type" value="Genomic_DNA"/>
</dbReference>
<evidence type="ECO:0000313" key="1">
    <source>
        <dbReference type="EMBL" id="AEK29901.1"/>
    </source>
</evidence>
<dbReference type="AlphaFoldDB" id="A0A806FRW3"/>
<dbReference type="PANTHER" id="PTHR37417">
    <property type="entry name" value="67 KDA MYOSIN-CROSS-REACTIVE ANTIGEN FAMILY PROTEIN (AFU_ORTHOLOGUE AFUA_5G09970)"/>
    <property type="match status" value="1"/>
</dbReference>
<proteinExistence type="predicted"/>
<name>A0A806FRW3_BIFAN</name>
<dbReference type="Gene3D" id="3.50.50.60">
    <property type="entry name" value="FAD/NAD(P)-binding domain"/>
    <property type="match status" value="3"/>
</dbReference>